<evidence type="ECO:0000256" key="2">
    <source>
        <dbReference type="ARBA" id="ARBA00023242"/>
    </source>
</evidence>
<evidence type="ECO:0000313" key="6">
    <source>
        <dbReference type="Proteomes" id="UP000799440"/>
    </source>
</evidence>
<dbReference type="SMART" id="SM00338">
    <property type="entry name" value="BRLZ"/>
    <property type="match status" value="1"/>
</dbReference>
<feature type="region of interest" description="Disordered" evidence="3">
    <location>
        <begin position="86"/>
        <end position="145"/>
    </location>
</feature>
<dbReference type="OrthoDB" id="3892274at2759"/>
<dbReference type="AlphaFoldDB" id="A0A6A6V9U8"/>
<dbReference type="Proteomes" id="UP000799440">
    <property type="component" value="Unassembled WGS sequence"/>
</dbReference>
<protein>
    <recommendedName>
        <fullName evidence="4">BZIP domain-containing protein</fullName>
    </recommendedName>
</protein>
<evidence type="ECO:0000256" key="1">
    <source>
        <dbReference type="ARBA" id="ARBA00004123"/>
    </source>
</evidence>
<dbReference type="PROSITE" id="PS50217">
    <property type="entry name" value="BZIP"/>
    <property type="match status" value="1"/>
</dbReference>
<organism evidence="5 6">
    <name type="scientific">Sporormia fimetaria CBS 119925</name>
    <dbReference type="NCBI Taxonomy" id="1340428"/>
    <lineage>
        <taxon>Eukaryota</taxon>
        <taxon>Fungi</taxon>
        <taxon>Dikarya</taxon>
        <taxon>Ascomycota</taxon>
        <taxon>Pezizomycotina</taxon>
        <taxon>Dothideomycetes</taxon>
        <taxon>Pleosporomycetidae</taxon>
        <taxon>Pleosporales</taxon>
        <taxon>Sporormiaceae</taxon>
        <taxon>Sporormia</taxon>
    </lineage>
</organism>
<dbReference type="GO" id="GO:0001228">
    <property type="term" value="F:DNA-binding transcription activator activity, RNA polymerase II-specific"/>
    <property type="evidence" value="ECO:0007669"/>
    <property type="project" value="TreeGrafter"/>
</dbReference>
<evidence type="ECO:0000256" key="3">
    <source>
        <dbReference type="SAM" id="MobiDB-lite"/>
    </source>
</evidence>
<feature type="compositionally biased region" description="Basic residues" evidence="3">
    <location>
        <begin position="120"/>
        <end position="129"/>
    </location>
</feature>
<comment type="subcellular location">
    <subcellularLocation>
        <location evidence="1">Nucleus</location>
    </subcellularLocation>
</comment>
<dbReference type="PANTHER" id="PTHR40621">
    <property type="entry name" value="TRANSCRIPTION FACTOR KAPC-RELATED"/>
    <property type="match status" value="1"/>
</dbReference>
<dbReference type="PANTHER" id="PTHR40621:SF6">
    <property type="entry name" value="AP-1-LIKE TRANSCRIPTION FACTOR YAP1-RELATED"/>
    <property type="match status" value="1"/>
</dbReference>
<dbReference type="SUPFAM" id="SSF57959">
    <property type="entry name" value="Leucine zipper domain"/>
    <property type="match status" value="1"/>
</dbReference>
<dbReference type="InterPro" id="IPR050936">
    <property type="entry name" value="AP-1-like"/>
</dbReference>
<dbReference type="PROSITE" id="PS00036">
    <property type="entry name" value="BZIP_BASIC"/>
    <property type="match status" value="1"/>
</dbReference>
<proteinExistence type="predicted"/>
<evidence type="ECO:0000313" key="5">
    <source>
        <dbReference type="EMBL" id="KAF2746300.1"/>
    </source>
</evidence>
<dbReference type="EMBL" id="MU006578">
    <property type="protein sequence ID" value="KAF2746300.1"/>
    <property type="molecule type" value="Genomic_DNA"/>
</dbReference>
<feature type="compositionally biased region" description="Basic and acidic residues" evidence="3">
    <location>
        <begin position="136"/>
        <end position="145"/>
    </location>
</feature>
<reference evidence="5" key="1">
    <citation type="journal article" date="2020" name="Stud. Mycol.">
        <title>101 Dothideomycetes genomes: a test case for predicting lifestyles and emergence of pathogens.</title>
        <authorList>
            <person name="Haridas S."/>
            <person name="Albert R."/>
            <person name="Binder M."/>
            <person name="Bloem J."/>
            <person name="Labutti K."/>
            <person name="Salamov A."/>
            <person name="Andreopoulos B."/>
            <person name="Baker S."/>
            <person name="Barry K."/>
            <person name="Bills G."/>
            <person name="Bluhm B."/>
            <person name="Cannon C."/>
            <person name="Castanera R."/>
            <person name="Culley D."/>
            <person name="Daum C."/>
            <person name="Ezra D."/>
            <person name="Gonzalez J."/>
            <person name="Henrissat B."/>
            <person name="Kuo A."/>
            <person name="Liang C."/>
            <person name="Lipzen A."/>
            <person name="Lutzoni F."/>
            <person name="Magnuson J."/>
            <person name="Mondo S."/>
            <person name="Nolan M."/>
            <person name="Ohm R."/>
            <person name="Pangilinan J."/>
            <person name="Park H.-J."/>
            <person name="Ramirez L."/>
            <person name="Alfaro M."/>
            <person name="Sun H."/>
            <person name="Tritt A."/>
            <person name="Yoshinaga Y."/>
            <person name="Zwiers L.-H."/>
            <person name="Turgeon B."/>
            <person name="Goodwin S."/>
            <person name="Spatafora J."/>
            <person name="Crous P."/>
            <person name="Grigoriev I."/>
        </authorList>
    </citation>
    <scope>NUCLEOTIDE SEQUENCE</scope>
    <source>
        <strain evidence="5">CBS 119925</strain>
    </source>
</reference>
<accession>A0A6A6V9U8</accession>
<keyword evidence="2" id="KW-0539">Nucleus</keyword>
<dbReference type="Gene3D" id="1.20.5.170">
    <property type="match status" value="1"/>
</dbReference>
<dbReference type="InterPro" id="IPR004827">
    <property type="entry name" value="bZIP"/>
</dbReference>
<evidence type="ECO:0000259" key="4">
    <source>
        <dbReference type="PROSITE" id="PS50217"/>
    </source>
</evidence>
<feature type="domain" description="BZIP" evidence="4">
    <location>
        <begin position="125"/>
        <end position="183"/>
    </location>
</feature>
<dbReference type="InterPro" id="IPR046347">
    <property type="entry name" value="bZIP_sf"/>
</dbReference>
<keyword evidence="6" id="KW-1185">Reference proteome</keyword>
<gene>
    <name evidence="5" type="ORF">M011DRAFT_425620</name>
</gene>
<name>A0A6A6V9U8_9PLEO</name>
<dbReference type="CDD" id="cd14688">
    <property type="entry name" value="bZIP_YAP"/>
    <property type="match status" value="1"/>
</dbReference>
<dbReference type="Pfam" id="PF00170">
    <property type="entry name" value="bZIP_1"/>
    <property type="match status" value="1"/>
</dbReference>
<sequence length="224" mass="24809">MDAQSYNYWVRQGSCPPPHQTTVFELPSSISSIPKIPTVTDSPVSATYDNFSTSIQPAYYAQQTFDAPIIPYPTYSFPVTPPDLVSDHDSPYGSPRALAQPEPVSAFPPIASSSAEKPHHATSGRRRAQNRAAQRAFRERKEKHARDLETQLAALTEKYGKLEASHTELSISYEKLRKMLEILTQDDGDGTASKQKRNAYDTLKKILGVSLPDVKGVVKMEGIE</sequence>
<dbReference type="GO" id="GO:0090575">
    <property type="term" value="C:RNA polymerase II transcription regulator complex"/>
    <property type="evidence" value="ECO:0007669"/>
    <property type="project" value="TreeGrafter"/>
</dbReference>
<dbReference type="GO" id="GO:0000976">
    <property type="term" value="F:transcription cis-regulatory region binding"/>
    <property type="evidence" value="ECO:0007669"/>
    <property type="project" value="InterPro"/>
</dbReference>